<dbReference type="NCBIfam" id="TIGR02384">
    <property type="entry name" value="RelB_DinJ"/>
    <property type="match status" value="1"/>
</dbReference>
<dbReference type="Proteomes" id="UP000335538">
    <property type="component" value="Unassembled WGS sequence"/>
</dbReference>
<evidence type="ECO:0000259" key="3">
    <source>
        <dbReference type="Pfam" id="PF21217"/>
    </source>
</evidence>
<proteinExistence type="inferred from homology"/>
<dbReference type="GO" id="GO:0006355">
    <property type="term" value="P:regulation of DNA-templated transcription"/>
    <property type="evidence" value="ECO:0007669"/>
    <property type="project" value="InterPro"/>
</dbReference>
<dbReference type="AlphaFoldDB" id="A0A5E5ASI5"/>
<feature type="domain" description="Stability determinant" evidence="3">
    <location>
        <begin position="56"/>
        <end position="82"/>
    </location>
</feature>
<organism evidence="4 5">
    <name type="scientific">Pandoraea sputorum</name>
    <dbReference type="NCBI Taxonomy" id="93222"/>
    <lineage>
        <taxon>Bacteria</taxon>
        <taxon>Pseudomonadati</taxon>
        <taxon>Pseudomonadota</taxon>
        <taxon>Betaproteobacteria</taxon>
        <taxon>Burkholderiales</taxon>
        <taxon>Burkholderiaceae</taxon>
        <taxon>Pandoraea</taxon>
    </lineage>
</organism>
<dbReference type="PANTHER" id="PTHR38781">
    <property type="entry name" value="ANTITOXIN DINJ-RELATED"/>
    <property type="match status" value="1"/>
</dbReference>
<evidence type="ECO:0000313" key="5">
    <source>
        <dbReference type="Proteomes" id="UP000335538"/>
    </source>
</evidence>
<dbReference type="RefSeq" id="WP_150808133.1">
    <property type="nucleotide sequence ID" value="NZ_CABPSR010000001.1"/>
</dbReference>
<sequence>MAASALVQARIDPALKERASAVLDKMGLTVSDVVRILLTRIANEGALPFGFAADPDAHDAWVRQKVLEALEDTRPAIAHDDVESHFAARREATRKRILKKR</sequence>
<evidence type="ECO:0000256" key="2">
    <source>
        <dbReference type="ARBA" id="ARBA00022649"/>
    </source>
</evidence>
<accession>A0A5E5ASI5</accession>
<comment type="similarity">
    <text evidence="1">Belongs to the RelB/DinJ antitoxin family.</text>
</comment>
<evidence type="ECO:0000256" key="1">
    <source>
        <dbReference type="ARBA" id="ARBA00010562"/>
    </source>
</evidence>
<dbReference type="Pfam" id="PF04221">
    <property type="entry name" value="RelB"/>
    <property type="match status" value="1"/>
</dbReference>
<evidence type="ECO:0000313" key="4">
    <source>
        <dbReference type="EMBL" id="VVE75967.1"/>
    </source>
</evidence>
<dbReference type="GO" id="GO:0006351">
    <property type="term" value="P:DNA-templated transcription"/>
    <property type="evidence" value="ECO:0007669"/>
    <property type="project" value="TreeGrafter"/>
</dbReference>
<dbReference type="Gene3D" id="1.10.1220.10">
    <property type="entry name" value="Met repressor-like"/>
    <property type="match status" value="1"/>
</dbReference>
<dbReference type="InterPro" id="IPR007337">
    <property type="entry name" value="RelB/DinJ"/>
</dbReference>
<dbReference type="InterPro" id="IPR013321">
    <property type="entry name" value="Arc_rbn_hlx_hlx"/>
</dbReference>
<dbReference type="EMBL" id="CABPSR010000001">
    <property type="protein sequence ID" value="VVE75967.1"/>
    <property type="molecule type" value="Genomic_DNA"/>
</dbReference>
<dbReference type="PANTHER" id="PTHR38781:SF1">
    <property type="entry name" value="ANTITOXIN DINJ-RELATED"/>
    <property type="match status" value="1"/>
</dbReference>
<name>A0A5E5ASI5_9BURK</name>
<dbReference type="InterPro" id="IPR048851">
    <property type="entry name" value="PaaA2_dom"/>
</dbReference>
<protein>
    <submittedName>
        <fullName evidence="4">Damage-inducible protein</fullName>
    </submittedName>
</protein>
<keyword evidence="2" id="KW-1277">Toxin-antitoxin system</keyword>
<dbReference type="Pfam" id="PF21217">
    <property type="entry name" value="PaaA2"/>
    <property type="match status" value="1"/>
</dbReference>
<reference evidence="4 5" key="1">
    <citation type="submission" date="2019-08" db="EMBL/GenBank/DDBJ databases">
        <authorList>
            <person name="Peeters C."/>
        </authorList>
    </citation>
    <scope>NUCLEOTIDE SEQUENCE [LARGE SCALE GENOMIC DNA]</scope>
    <source>
        <strain evidence="4 5">LMG 31121</strain>
    </source>
</reference>
<dbReference type="Gene3D" id="6.20.450.20">
    <property type="match status" value="1"/>
</dbReference>
<gene>
    <name evidence="4" type="ORF">PSP31121_00648</name>
</gene>